<evidence type="ECO:0000313" key="2">
    <source>
        <dbReference type="EMBL" id="SMG16632.1"/>
    </source>
</evidence>
<keyword evidence="1" id="KW-0812">Transmembrane</keyword>
<organism evidence="2 3">
    <name type="scientific">Marivirga sericea</name>
    <dbReference type="NCBI Taxonomy" id="1028"/>
    <lineage>
        <taxon>Bacteria</taxon>
        <taxon>Pseudomonadati</taxon>
        <taxon>Bacteroidota</taxon>
        <taxon>Cytophagia</taxon>
        <taxon>Cytophagales</taxon>
        <taxon>Marivirgaceae</taxon>
        <taxon>Marivirga</taxon>
    </lineage>
</organism>
<reference evidence="3" key="1">
    <citation type="submission" date="2017-04" db="EMBL/GenBank/DDBJ databases">
        <authorList>
            <person name="Varghese N."/>
            <person name="Submissions S."/>
        </authorList>
    </citation>
    <scope>NUCLEOTIDE SEQUENCE [LARGE SCALE GENOMIC DNA]</scope>
    <source>
        <strain evidence="3">DSM 4125</strain>
    </source>
</reference>
<proteinExistence type="predicted"/>
<accession>A0A1X7IPF2</accession>
<gene>
    <name evidence="2" type="ORF">SAMN05661096_00876</name>
</gene>
<sequence length="379" mass="45943">MRFMEKVNMKKYSIRAFWAFITLAILLLILYYSALQIFNDPDGVEKFQLGEKGALGAYLNGFLAPLIGLAAVMTTFLAFLVQYQSNKQIRNDTEIERFENKYYQMLNLHKENVNEIEIAGKHKGRKAFVKMFEEIRFIYSELKKIDKKYKLLDRIRDKQKRKHEKLIKIAYHHMFFGIDFEGKKCNNEMEGQYLEISKILCKRLTKYQKKFLRCNRRRLTENYSYKHKGLNKKTFEPDFYPFDGYVSKLGHLYRNLFHMIKYVARTDFLSWQQKYDYLKMLRGQLSNHEQVIMYFNIIWIDKETWWLDNIDDKPQSYLLDYAILKNLPFNLTNQLGPDPIKFYEDKMKTYYRFKGKDLKTEDFKKSNLNDMFAWLFEWN</sequence>
<feature type="transmembrane region" description="Helical" evidence="1">
    <location>
        <begin position="12"/>
        <end position="35"/>
    </location>
</feature>
<keyword evidence="1" id="KW-1133">Transmembrane helix</keyword>
<dbReference type="InterPro" id="IPR031709">
    <property type="entry name" value="PutAbiC"/>
</dbReference>
<keyword evidence="1" id="KW-0472">Membrane</keyword>
<dbReference type="Proteomes" id="UP000193804">
    <property type="component" value="Unassembled WGS sequence"/>
</dbReference>
<feature type="transmembrane region" description="Helical" evidence="1">
    <location>
        <begin position="55"/>
        <end position="81"/>
    </location>
</feature>
<protein>
    <submittedName>
        <fullName evidence="2">Putative phage abortive infection protein</fullName>
    </submittedName>
</protein>
<dbReference type="EMBL" id="FXAW01000001">
    <property type="protein sequence ID" value="SMG16632.1"/>
    <property type="molecule type" value="Genomic_DNA"/>
</dbReference>
<dbReference type="AlphaFoldDB" id="A0A1X7IPF2"/>
<dbReference type="STRING" id="1028.SAMN05661096_00876"/>
<dbReference type="Pfam" id="PF16872">
    <property type="entry name" value="putAbiC"/>
    <property type="match status" value="1"/>
</dbReference>
<evidence type="ECO:0000313" key="3">
    <source>
        <dbReference type="Proteomes" id="UP000193804"/>
    </source>
</evidence>
<evidence type="ECO:0000256" key="1">
    <source>
        <dbReference type="SAM" id="Phobius"/>
    </source>
</evidence>
<keyword evidence="3" id="KW-1185">Reference proteome</keyword>
<name>A0A1X7IPF2_9BACT</name>